<dbReference type="SUPFAM" id="SSF46785">
    <property type="entry name" value="Winged helix' DNA-binding domain"/>
    <property type="match status" value="2"/>
</dbReference>
<dbReference type="HAMAP" id="MF_01584">
    <property type="entry name" value="UPF0502"/>
    <property type="match status" value="1"/>
</dbReference>
<evidence type="ECO:0000256" key="1">
    <source>
        <dbReference type="HAMAP-Rule" id="MF_01584"/>
    </source>
</evidence>
<keyword evidence="2" id="KW-0175">Coiled coil</keyword>
<dbReference type="InterPro" id="IPR036390">
    <property type="entry name" value="WH_DNA-bd_sf"/>
</dbReference>
<protein>
    <submittedName>
        <fullName evidence="3">DUF480 domain-containing protein</fullName>
    </submittedName>
</protein>
<dbReference type="Pfam" id="PF04337">
    <property type="entry name" value="DUF480"/>
    <property type="match status" value="1"/>
</dbReference>
<accession>A0ABX6KAX5</accession>
<dbReference type="EMBL" id="CP050267">
    <property type="protein sequence ID" value="QIR07565.1"/>
    <property type="molecule type" value="Genomic_DNA"/>
</dbReference>
<name>A0ABX6KAX5_SALCS</name>
<comment type="similarity">
    <text evidence="1">Belongs to the UPF0502 family.</text>
</comment>
<sequence>MSMLLTPYQQRVIGCLLEKEVTTPDYYPLTLNALTTAVNQKSNREPVYTLTDADVLDVVNTLIDARLISPQEGSGSRVCKYQHRFCNTPFGNLTFTDQEKAIICVLLLRGPQTAGELRTRTQRLCEFADMQQVESTLSAMIEAEWIMKLAREPGKRESRYIHLFGELTEAGAESEMRPETETLELSLDNAAVPNPSHGTQHALEARVDALEQEVASLREALNGLLSK</sequence>
<organism evidence="3 4">
    <name type="scientific">Salinivibrio costicola</name>
    <name type="common">Vibrio costicola</name>
    <dbReference type="NCBI Taxonomy" id="51367"/>
    <lineage>
        <taxon>Bacteria</taxon>
        <taxon>Pseudomonadati</taxon>
        <taxon>Pseudomonadota</taxon>
        <taxon>Gammaproteobacteria</taxon>
        <taxon>Vibrionales</taxon>
        <taxon>Vibrionaceae</taxon>
        <taxon>Salinivibrio</taxon>
    </lineage>
</organism>
<dbReference type="PANTHER" id="PTHR38768">
    <property type="entry name" value="UPF0502 PROTEIN YCEH"/>
    <property type="match status" value="1"/>
</dbReference>
<proteinExistence type="inferred from homology"/>
<dbReference type="PANTHER" id="PTHR38768:SF1">
    <property type="entry name" value="UPF0502 PROTEIN YCEH"/>
    <property type="match status" value="1"/>
</dbReference>
<dbReference type="Gene3D" id="1.10.10.10">
    <property type="entry name" value="Winged helix-like DNA-binding domain superfamily/Winged helix DNA-binding domain"/>
    <property type="match status" value="2"/>
</dbReference>
<keyword evidence="4" id="KW-1185">Reference proteome</keyword>
<evidence type="ECO:0000313" key="3">
    <source>
        <dbReference type="EMBL" id="QIR07565.1"/>
    </source>
</evidence>
<dbReference type="Proteomes" id="UP000501408">
    <property type="component" value="Chromosome 2"/>
</dbReference>
<evidence type="ECO:0000256" key="2">
    <source>
        <dbReference type="SAM" id="Coils"/>
    </source>
</evidence>
<gene>
    <name evidence="3" type="ORF">HBA18_14195</name>
</gene>
<dbReference type="RefSeq" id="WP_167315148.1">
    <property type="nucleotide sequence ID" value="NZ_CP050267.1"/>
</dbReference>
<feature type="coiled-coil region" evidence="2">
    <location>
        <begin position="200"/>
        <end position="227"/>
    </location>
</feature>
<reference evidence="3 4" key="1">
    <citation type="submission" date="2020-03" db="EMBL/GenBank/DDBJ databases">
        <title>Genome mining reveals the biosynthetic pathways of PHA and ectoines of the halophilic strain Salinivibrio costicola M318 isolated from fermented shrimp paste.</title>
        <authorList>
            <person name="Doan T.V."/>
            <person name="Tran L.T."/>
            <person name="Trieu T.A."/>
            <person name="Nguyen Q.V."/>
            <person name="Quach T.N."/>
            <person name="Phi T.Q."/>
            <person name="Kumar S."/>
        </authorList>
    </citation>
    <scope>NUCLEOTIDE SEQUENCE [LARGE SCALE GENOMIC DNA]</scope>
    <source>
        <strain evidence="3 4">M318</strain>
    </source>
</reference>
<dbReference type="InterPro" id="IPR007432">
    <property type="entry name" value="DUF480"/>
</dbReference>
<evidence type="ECO:0000313" key="4">
    <source>
        <dbReference type="Proteomes" id="UP000501408"/>
    </source>
</evidence>
<dbReference type="InterPro" id="IPR036388">
    <property type="entry name" value="WH-like_DNA-bd_sf"/>
</dbReference>